<accession>A0ABV9QKL3</accession>
<keyword evidence="2" id="KW-1185">Reference proteome</keyword>
<organism evidence="1 2">
    <name type="scientific">Filifactor villosus</name>
    <dbReference type="NCBI Taxonomy" id="29374"/>
    <lineage>
        <taxon>Bacteria</taxon>
        <taxon>Bacillati</taxon>
        <taxon>Bacillota</taxon>
        <taxon>Clostridia</taxon>
        <taxon>Peptostreptococcales</taxon>
        <taxon>Filifactoraceae</taxon>
        <taxon>Filifactor</taxon>
    </lineage>
</organism>
<sequence length="47" mass="5504">MSRALKFRVERKSNILQKIRDDDTGSDIFRKNPSLRCNGLLIFILQP</sequence>
<dbReference type="EMBL" id="JBHSHL010000015">
    <property type="protein sequence ID" value="MFC4804474.1"/>
    <property type="molecule type" value="Genomic_DNA"/>
</dbReference>
<proteinExistence type="predicted"/>
<name>A0ABV9QKL3_9FIRM</name>
<protein>
    <submittedName>
        <fullName evidence="1">Uncharacterized protein</fullName>
    </submittedName>
</protein>
<evidence type="ECO:0000313" key="1">
    <source>
        <dbReference type="EMBL" id="MFC4804474.1"/>
    </source>
</evidence>
<gene>
    <name evidence="1" type="ORF">ACFO4R_05195</name>
</gene>
<dbReference type="Proteomes" id="UP001595916">
    <property type="component" value="Unassembled WGS sequence"/>
</dbReference>
<reference evidence="2" key="1">
    <citation type="journal article" date="2019" name="Int. J. Syst. Evol. Microbiol.">
        <title>The Global Catalogue of Microorganisms (GCM) 10K type strain sequencing project: providing services to taxonomists for standard genome sequencing and annotation.</title>
        <authorList>
            <consortium name="The Broad Institute Genomics Platform"/>
            <consortium name="The Broad Institute Genome Sequencing Center for Infectious Disease"/>
            <person name="Wu L."/>
            <person name="Ma J."/>
        </authorList>
    </citation>
    <scope>NUCLEOTIDE SEQUENCE [LARGE SCALE GENOMIC DNA]</scope>
    <source>
        <strain evidence="2">CCUG 46385</strain>
    </source>
</reference>
<evidence type="ECO:0000313" key="2">
    <source>
        <dbReference type="Proteomes" id="UP001595916"/>
    </source>
</evidence>
<comment type="caution">
    <text evidence="1">The sequence shown here is derived from an EMBL/GenBank/DDBJ whole genome shotgun (WGS) entry which is preliminary data.</text>
</comment>
<dbReference type="RefSeq" id="WP_379787984.1">
    <property type="nucleotide sequence ID" value="NZ_JBHSHL010000015.1"/>
</dbReference>